<keyword evidence="3" id="KW-0687">Ribonucleoprotein</keyword>
<comment type="similarity">
    <text evidence="1">Belongs to the universal ribosomal protein uS3 family.</text>
</comment>
<reference evidence="5" key="1">
    <citation type="journal article" date="2017" name="Cell">
        <title>Insights into land plant evolution garnered from the Marchantia polymorpha genome.</title>
        <authorList>
            <person name="Bowman J.L."/>
            <person name="Kohchi T."/>
            <person name="Yamato K.T."/>
            <person name="Jenkins J."/>
            <person name="Shu S."/>
            <person name="Ishizaki K."/>
            <person name="Yamaoka S."/>
            <person name="Nishihama R."/>
            <person name="Nakamura Y."/>
            <person name="Berger F."/>
            <person name="Adam C."/>
            <person name="Aki S.S."/>
            <person name="Althoff F."/>
            <person name="Araki T."/>
            <person name="Arteaga-Vazquez M.A."/>
            <person name="Balasubrmanian S."/>
            <person name="Barry K."/>
            <person name="Bauer D."/>
            <person name="Boehm C.R."/>
            <person name="Briginshaw L."/>
            <person name="Caballero-Perez J."/>
            <person name="Catarino B."/>
            <person name="Chen F."/>
            <person name="Chiyoda S."/>
            <person name="Chovatia M."/>
            <person name="Davies K.M."/>
            <person name="Delmans M."/>
            <person name="Demura T."/>
            <person name="Dierschke T."/>
            <person name="Dolan L."/>
            <person name="Dorantes-Acosta A.E."/>
            <person name="Eklund D.M."/>
            <person name="Florent S.N."/>
            <person name="Flores-Sandoval E."/>
            <person name="Fujiyama A."/>
            <person name="Fukuzawa H."/>
            <person name="Galik B."/>
            <person name="Grimanelli D."/>
            <person name="Grimwood J."/>
            <person name="Grossniklaus U."/>
            <person name="Hamada T."/>
            <person name="Haseloff J."/>
            <person name="Hetherington A.J."/>
            <person name="Higo A."/>
            <person name="Hirakawa Y."/>
            <person name="Hundley H.N."/>
            <person name="Ikeda Y."/>
            <person name="Inoue K."/>
            <person name="Inoue S.I."/>
            <person name="Ishida S."/>
            <person name="Jia Q."/>
            <person name="Kakita M."/>
            <person name="Kanazawa T."/>
            <person name="Kawai Y."/>
            <person name="Kawashima T."/>
            <person name="Kennedy M."/>
            <person name="Kinose K."/>
            <person name="Kinoshita T."/>
            <person name="Kohara Y."/>
            <person name="Koide E."/>
            <person name="Komatsu K."/>
            <person name="Kopischke S."/>
            <person name="Kubo M."/>
            <person name="Kyozuka J."/>
            <person name="Lagercrantz U."/>
            <person name="Lin S.S."/>
            <person name="Lindquist E."/>
            <person name="Lipzen A.M."/>
            <person name="Lu C.W."/>
            <person name="De Luna E."/>
            <person name="Martienssen R.A."/>
            <person name="Minamino N."/>
            <person name="Mizutani M."/>
            <person name="Mizutani M."/>
            <person name="Mochizuki N."/>
            <person name="Monte I."/>
            <person name="Mosher R."/>
            <person name="Nagasaki H."/>
            <person name="Nakagami H."/>
            <person name="Naramoto S."/>
            <person name="Nishitani K."/>
            <person name="Ohtani M."/>
            <person name="Okamoto T."/>
            <person name="Okumura M."/>
            <person name="Phillips J."/>
            <person name="Pollak B."/>
            <person name="Reinders A."/>
            <person name="Rovekamp M."/>
            <person name="Sano R."/>
            <person name="Sawa S."/>
            <person name="Schmid M.W."/>
            <person name="Shirakawa M."/>
            <person name="Solano R."/>
            <person name="Spunde A."/>
            <person name="Suetsugu N."/>
            <person name="Sugano S."/>
            <person name="Sugiyama A."/>
            <person name="Sun R."/>
            <person name="Suzuki Y."/>
            <person name="Takenaka M."/>
            <person name="Takezawa D."/>
            <person name="Tomogane H."/>
            <person name="Tsuzuki M."/>
            <person name="Ueda T."/>
            <person name="Umeda M."/>
            <person name="Ward J.M."/>
            <person name="Watanabe Y."/>
            <person name="Yazaki K."/>
            <person name="Yokoyama R."/>
            <person name="Yoshitake Y."/>
            <person name="Yotsui I."/>
            <person name="Zachgo S."/>
            <person name="Schmutz J."/>
        </authorList>
    </citation>
    <scope>NUCLEOTIDE SEQUENCE [LARGE SCALE GENOMIC DNA]</scope>
    <source>
        <strain evidence="5">Tak-1</strain>
    </source>
</reference>
<dbReference type="OrthoDB" id="768530at2759"/>
<gene>
    <name evidence="4" type="ORF">MARPO_0005s0091</name>
</gene>
<dbReference type="AlphaFoldDB" id="A0A2R6XQQ8"/>
<dbReference type="GO" id="GO:1990904">
    <property type="term" value="C:ribonucleoprotein complex"/>
    <property type="evidence" value="ECO:0007669"/>
    <property type="project" value="UniProtKB-KW"/>
</dbReference>
<evidence type="ECO:0000256" key="1">
    <source>
        <dbReference type="ARBA" id="ARBA00010761"/>
    </source>
</evidence>
<evidence type="ECO:0000313" key="5">
    <source>
        <dbReference type="Proteomes" id="UP000244005"/>
    </source>
</evidence>
<name>A0A2R6XQQ8_MARPO</name>
<dbReference type="Gene3D" id="3.30.1140.32">
    <property type="entry name" value="Ribosomal protein S3, C-terminal domain"/>
    <property type="match status" value="1"/>
</dbReference>
<protein>
    <recommendedName>
        <fullName evidence="6">Ribosomal protein S3 C-terminal domain-containing protein</fullName>
    </recommendedName>
</protein>
<dbReference type="InterPro" id="IPR036419">
    <property type="entry name" value="Ribosomal_S3_C_sf"/>
</dbReference>
<evidence type="ECO:0000256" key="3">
    <source>
        <dbReference type="ARBA" id="ARBA00023274"/>
    </source>
</evidence>
<keyword evidence="2" id="KW-0689">Ribosomal protein</keyword>
<proteinExistence type="inferred from homology"/>
<accession>A0A2R6XQQ8</accession>
<evidence type="ECO:0000256" key="2">
    <source>
        <dbReference type="ARBA" id="ARBA00022980"/>
    </source>
</evidence>
<sequence length="136" mass="15580">MYEVHLAWTRNVEELKFHKYGFLKDSFRSQGALNCQIYHNLSDALDSTISADFYKLLGPFGIDPKFEETWQIVERSAAFTGRKAYATATSIVGVARKFQIDYAKTQASTPYGILGVKVWVSYFVTQKKRDNYTLVT</sequence>
<dbReference type="GO" id="GO:0005840">
    <property type="term" value="C:ribosome"/>
    <property type="evidence" value="ECO:0007669"/>
    <property type="project" value="UniProtKB-KW"/>
</dbReference>
<keyword evidence="5" id="KW-1185">Reference proteome</keyword>
<dbReference type="EMBL" id="KZ772677">
    <property type="protein sequence ID" value="PTQ48445.1"/>
    <property type="molecule type" value="Genomic_DNA"/>
</dbReference>
<dbReference type="SUPFAM" id="SSF54821">
    <property type="entry name" value="Ribosomal protein S3 C-terminal domain"/>
    <property type="match status" value="1"/>
</dbReference>
<dbReference type="Proteomes" id="UP000244005">
    <property type="component" value="Unassembled WGS sequence"/>
</dbReference>
<evidence type="ECO:0000313" key="4">
    <source>
        <dbReference type="EMBL" id="PTQ48445.1"/>
    </source>
</evidence>
<organism evidence="4 5">
    <name type="scientific">Marchantia polymorpha</name>
    <name type="common">Common liverwort</name>
    <name type="synonym">Marchantia aquatica</name>
    <dbReference type="NCBI Taxonomy" id="3197"/>
    <lineage>
        <taxon>Eukaryota</taxon>
        <taxon>Viridiplantae</taxon>
        <taxon>Streptophyta</taxon>
        <taxon>Embryophyta</taxon>
        <taxon>Marchantiophyta</taxon>
        <taxon>Marchantiopsida</taxon>
        <taxon>Marchantiidae</taxon>
        <taxon>Marchantiales</taxon>
        <taxon>Marchantiaceae</taxon>
        <taxon>Marchantia</taxon>
    </lineage>
</organism>
<evidence type="ECO:0008006" key="6">
    <source>
        <dbReference type="Google" id="ProtNLM"/>
    </source>
</evidence>